<dbReference type="AlphaFoldDB" id="A0A9D4BSH1"/>
<keyword evidence="1" id="KW-0862">Zinc</keyword>
<feature type="domain" description="B box-type" evidence="3">
    <location>
        <begin position="75"/>
        <end position="119"/>
    </location>
</feature>
<organism evidence="4 5">
    <name type="scientific">Dreissena polymorpha</name>
    <name type="common">Zebra mussel</name>
    <name type="synonym">Mytilus polymorpha</name>
    <dbReference type="NCBI Taxonomy" id="45954"/>
    <lineage>
        <taxon>Eukaryota</taxon>
        <taxon>Metazoa</taxon>
        <taxon>Spiralia</taxon>
        <taxon>Lophotrochozoa</taxon>
        <taxon>Mollusca</taxon>
        <taxon>Bivalvia</taxon>
        <taxon>Autobranchia</taxon>
        <taxon>Heteroconchia</taxon>
        <taxon>Euheterodonta</taxon>
        <taxon>Imparidentia</taxon>
        <taxon>Neoheterodontei</taxon>
        <taxon>Myida</taxon>
        <taxon>Dreissenoidea</taxon>
        <taxon>Dreissenidae</taxon>
        <taxon>Dreissena</taxon>
    </lineage>
</organism>
<keyword evidence="5" id="KW-1185">Reference proteome</keyword>
<reference evidence="4" key="2">
    <citation type="submission" date="2020-11" db="EMBL/GenBank/DDBJ databases">
        <authorList>
            <person name="McCartney M.A."/>
            <person name="Auch B."/>
            <person name="Kono T."/>
            <person name="Mallez S."/>
            <person name="Becker A."/>
            <person name="Gohl D.M."/>
            <person name="Silverstein K.A.T."/>
            <person name="Koren S."/>
            <person name="Bechman K.B."/>
            <person name="Herman A."/>
            <person name="Abrahante J.E."/>
            <person name="Garbe J."/>
        </authorList>
    </citation>
    <scope>NUCLEOTIDE SEQUENCE</scope>
    <source>
        <strain evidence="4">Duluth1</strain>
        <tissue evidence="4">Whole animal</tissue>
    </source>
</reference>
<dbReference type="CDD" id="cd19757">
    <property type="entry name" value="Bbox1"/>
    <property type="match status" value="1"/>
</dbReference>
<dbReference type="GO" id="GO:0008270">
    <property type="term" value="F:zinc ion binding"/>
    <property type="evidence" value="ECO:0007669"/>
    <property type="project" value="UniProtKB-KW"/>
</dbReference>
<dbReference type="PROSITE" id="PS50119">
    <property type="entry name" value="ZF_BBOX"/>
    <property type="match status" value="2"/>
</dbReference>
<name>A0A9D4BSH1_DREPO</name>
<feature type="compositionally biased region" description="Basic and acidic residues" evidence="2">
    <location>
        <begin position="140"/>
        <end position="152"/>
    </location>
</feature>
<feature type="domain" description="B box-type" evidence="3">
    <location>
        <begin position="12"/>
        <end position="62"/>
    </location>
</feature>
<accession>A0A9D4BSH1</accession>
<evidence type="ECO:0000256" key="1">
    <source>
        <dbReference type="PROSITE-ProRule" id="PRU00024"/>
    </source>
</evidence>
<gene>
    <name evidence="4" type="ORF">DPMN_065828</name>
</gene>
<dbReference type="SUPFAM" id="SSF57845">
    <property type="entry name" value="B-box zinc-binding domain"/>
    <property type="match status" value="1"/>
</dbReference>
<protein>
    <recommendedName>
        <fullName evidence="3">B box-type domain-containing protein</fullName>
    </recommendedName>
</protein>
<dbReference type="EMBL" id="JAIWYP010000014">
    <property type="protein sequence ID" value="KAH3706442.1"/>
    <property type="molecule type" value="Genomic_DNA"/>
</dbReference>
<keyword evidence="1" id="KW-0479">Metal-binding</keyword>
<keyword evidence="1" id="KW-0863">Zinc-finger</keyword>
<dbReference type="InterPro" id="IPR000315">
    <property type="entry name" value="Znf_B-box"/>
</dbReference>
<dbReference type="Gene3D" id="3.30.160.60">
    <property type="entry name" value="Classic Zinc Finger"/>
    <property type="match status" value="1"/>
</dbReference>
<dbReference type="Proteomes" id="UP000828390">
    <property type="component" value="Unassembled WGS sequence"/>
</dbReference>
<reference evidence="4" key="1">
    <citation type="journal article" date="2019" name="bioRxiv">
        <title>The Genome of the Zebra Mussel, Dreissena polymorpha: A Resource for Invasive Species Research.</title>
        <authorList>
            <person name="McCartney M.A."/>
            <person name="Auch B."/>
            <person name="Kono T."/>
            <person name="Mallez S."/>
            <person name="Zhang Y."/>
            <person name="Obille A."/>
            <person name="Becker A."/>
            <person name="Abrahante J.E."/>
            <person name="Garbe J."/>
            <person name="Badalamenti J.P."/>
            <person name="Herman A."/>
            <person name="Mangelson H."/>
            <person name="Liachko I."/>
            <person name="Sullivan S."/>
            <person name="Sone E.D."/>
            <person name="Koren S."/>
            <person name="Silverstein K.A.T."/>
            <person name="Beckman K.B."/>
            <person name="Gohl D.M."/>
        </authorList>
    </citation>
    <scope>NUCLEOTIDE SEQUENCE</scope>
    <source>
        <strain evidence="4">Duluth1</strain>
        <tissue evidence="4">Whole animal</tissue>
    </source>
</reference>
<proteinExistence type="predicted"/>
<comment type="caution">
    <text evidence="4">The sequence shown here is derived from an EMBL/GenBank/DDBJ whole genome shotgun (WGS) entry which is preliminary data.</text>
</comment>
<evidence type="ECO:0000256" key="2">
    <source>
        <dbReference type="SAM" id="MobiDB-lite"/>
    </source>
</evidence>
<sequence length="224" mass="25557">MATCSSDEVRLSTTELCDPCFSNCKEILAILYCLDCDEKLCEVCGTCHKKSKLSKGHILSRVAEAPPGKIVELLKELTTCPNHQSEEVVNICIDEDQLFCNQCANTRHRKCRQLETIEQNMVTVKPEQTTTHQMSYAPQEKSEVEENHERSSYDSGGSFYNSQVTLTFPQMHQFEKTNRETKVPKNILPQKTINKNTARLKCRKLAEIRHGVLIILMVLIPIRK</sequence>
<evidence type="ECO:0000313" key="5">
    <source>
        <dbReference type="Proteomes" id="UP000828390"/>
    </source>
</evidence>
<feature type="region of interest" description="Disordered" evidence="2">
    <location>
        <begin position="128"/>
        <end position="154"/>
    </location>
</feature>
<evidence type="ECO:0000313" key="4">
    <source>
        <dbReference type="EMBL" id="KAH3706442.1"/>
    </source>
</evidence>
<evidence type="ECO:0000259" key="3">
    <source>
        <dbReference type="PROSITE" id="PS50119"/>
    </source>
</evidence>